<gene>
    <name evidence="1" type="ORF">HD841_003619</name>
</gene>
<proteinExistence type="predicted"/>
<reference evidence="1 2" key="2">
    <citation type="submission" date="2020-08" db="EMBL/GenBank/DDBJ databases">
        <title>The Agave Microbiome: Exploring the role of microbial communities in plant adaptations to desert environments.</title>
        <authorList>
            <person name="Partida-Martinez L.P."/>
        </authorList>
    </citation>
    <scope>NUCLEOTIDE SEQUENCE [LARGE SCALE GENOMIC DNA]</scope>
    <source>
        <strain evidence="1 2">AS2.3</strain>
    </source>
</reference>
<organism evidence="1 2">
    <name type="scientific">Sphingomonas melonis</name>
    <dbReference type="NCBI Taxonomy" id="152682"/>
    <lineage>
        <taxon>Bacteria</taxon>
        <taxon>Pseudomonadati</taxon>
        <taxon>Pseudomonadota</taxon>
        <taxon>Alphaproteobacteria</taxon>
        <taxon>Sphingomonadales</taxon>
        <taxon>Sphingomonadaceae</taxon>
        <taxon>Sphingomonas</taxon>
    </lineage>
</organism>
<dbReference type="AlphaFoldDB" id="A0A7Y9FQW5"/>
<sequence>MADRVTRLIVAAARGTGTPNGSATPVIERIR</sequence>
<reference evidence="1 2" key="1">
    <citation type="submission" date="2020-07" db="EMBL/GenBank/DDBJ databases">
        <authorList>
            <person name="Partida-Martinez L."/>
            <person name="Huntemann M."/>
            <person name="Clum A."/>
            <person name="Wang J."/>
            <person name="Palaniappan K."/>
            <person name="Ritter S."/>
            <person name="Chen I.-M."/>
            <person name="Stamatis D."/>
            <person name="Reddy T."/>
            <person name="O'Malley R."/>
            <person name="Daum C."/>
            <person name="Shapiro N."/>
            <person name="Ivanova N."/>
            <person name="Kyrpides N."/>
            <person name="Woyke T."/>
        </authorList>
    </citation>
    <scope>NUCLEOTIDE SEQUENCE [LARGE SCALE GENOMIC DNA]</scope>
    <source>
        <strain evidence="1 2">AS2.3</strain>
    </source>
</reference>
<accession>A0A7Y9FQW5</accession>
<keyword evidence="2" id="KW-1185">Reference proteome</keyword>
<evidence type="ECO:0000313" key="1">
    <source>
        <dbReference type="EMBL" id="NYD91800.1"/>
    </source>
</evidence>
<evidence type="ECO:0000313" key="2">
    <source>
        <dbReference type="Proteomes" id="UP000517753"/>
    </source>
</evidence>
<protein>
    <submittedName>
        <fullName evidence="1">Uncharacterized protein</fullName>
    </submittedName>
</protein>
<comment type="caution">
    <text evidence="1">The sequence shown here is derived from an EMBL/GenBank/DDBJ whole genome shotgun (WGS) entry which is preliminary data.</text>
</comment>
<name>A0A7Y9FQW5_9SPHN</name>
<dbReference type="Proteomes" id="UP000517753">
    <property type="component" value="Unassembled WGS sequence"/>
</dbReference>
<dbReference type="EMBL" id="JACCBY010000007">
    <property type="protein sequence ID" value="NYD91800.1"/>
    <property type="molecule type" value="Genomic_DNA"/>
</dbReference>